<feature type="compositionally biased region" description="Basic and acidic residues" evidence="1">
    <location>
        <begin position="649"/>
        <end position="660"/>
    </location>
</feature>
<keyword evidence="2" id="KW-0812">Transmembrane</keyword>
<evidence type="ECO:0000256" key="1">
    <source>
        <dbReference type="SAM" id="MobiDB-lite"/>
    </source>
</evidence>
<comment type="caution">
    <text evidence="3">The sequence shown here is derived from an EMBL/GenBank/DDBJ whole genome shotgun (WGS) entry which is preliminary data.</text>
</comment>
<name>A0AAD7G9C3_MYCRO</name>
<dbReference type="PANTHER" id="PTHR37544:SF3">
    <property type="entry name" value="SPRAY"/>
    <property type="match status" value="1"/>
</dbReference>
<proteinExistence type="predicted"/>
<dbReference type="EMBL" id="JARKIE010000128">
    <property type="protein sequence ID" value="KAJ7679767.1"/>
    <property type="molecule type" value="Genomic_DNA"/>
</dbReference>
<keyword evidence="2" id="KW-0472">Membrane</keyword>
<dbReference type="Proteomes" id="UP001221757">
    <property type="component" value="Unassembled WGS sequence"/>
</dbReference>
<keyword evidence="4" id="KW-1185">Reference proteome</keyword>
<evidence type="ECO:0000313" key="3">
    <source>
        <dbReference type="EMBL" id="KAJ7679767.1"/>
    </source>
</evidence>
<feature type="transmembrane region" description="Helical" evidence="2">
    <location>
        <begin position="42"/>
        <end position="71"/>
    </location>
</feature>
<dbReference type="AlphaFoldDB" id="A0AAD7G9C3"/>
<dbReference type="Pfam" id="PF11915">
    <property type="entry name" value="DUF3433"/>
    <property type="match status" value="1"/>
</dbReference>
<reference evidence="3" key="1">
    <citation type="submission" date="2023-03" db="EMBL/GenBank/DDBJ databases">
        <title>Massive genome expansion in bonnet fungi (Mycena s.s.) driven by repeated elements and novel gene families across ecological guilds.</title>
        <authorList>
            <consortium name="Lawrence Berkeley National Laboratory"/>
            <person name="Harder C.B."/>
            <person name="Miyauchi S."/>
            <person name="Viragh M."/>
            <person name="Kuo A."/>
            <person name="Thoen E."/>
            <person name="Andreopoulos B."/>
            <person name="Lu D."/>
            <person name="Skrede I."/>
            <person name="Drula E."/>
            <person name="Henrissat B."/>
            <person name="Morin E."/>
            <person name="Kohler A."/>
            <person name="Barry K."/>
            <person name="LaButti K."/>
            <person name="Morin E."/>
            <person name="Salamov A."/>
            <person name="Lipzen A."/>
            <person name="Mereny Z."/>
            <person name="Hegedus B."/>
            <person name="Baldrian P."/>
            <person name="Stursova M."/>
            <person name="Weitz H."/>
            <person name="Taylor A."/>
            <person name="Grigoriev I.V."/>
            <person name="Nagy L.G."/>
            <person name="Martin F."/>
            <person name="Kauserud H."/>
        </authorList>
    </citation>
    <scope>NUCLEOTIDE SEQUENCE</scope>
    <source>
        <strain evidence="3">CBHHK067</strain>
    </source>
</reference>
<feature type="transmembrane region" description="Helical" evidence="2">
    <location>
        <begin position="514"/>
        <end position="533"/>
    </location>
</feature>
<accession>A0AAD7G9C3</accession>
<keyword evidence="2" id="KW-1133">Transmembrane helix</keyword>
<evidence type="ECO:0008006" key="5">
    <source>
        <dbReference type="Google" id="ProtNLM"/>
    </source>
</evidence>
<sequence>MSSSSSHTSAPSTPFKRYPESTVFIPTPEVEKTRPKQYDPAYFSLPVIIGTPLLMLMFGIALEFGCVLLPWLVPVSGLNVSCAVYKYQSNAEDFLCQRGIILKLYPHNFCWCVPWYSPAALDLSASSFQSFFPTLFVIPVGYLWRTLDWMLRWYQPYVAMSRGSATAEESVLLDYIPLGATRSIFHSLKHNHKVIFWSSVLATSTYLFQPLAGSIFQLQTRGQVEDTTVQSTLTLGLIPDIDELNAFAAAAGFVQAAVFNHLPDPPFISADERGGWATAEFVFPTNIGLNGSMTVNTTAILTNSNCSNPSTAPTVDPVAGVISSTSVHGCTTNITFDPQVSDQQFGITSAPCGDSTSLNITLQPVVFWFWQVKEDETPEGRMVFCNPTMEQFNVNATADLNTGQLTAVTILNNNTAPNNLTDSPLNGLSYNAILFPPNPNPFIQARSEGTKVGVPGAIFRSALQQANGLQSVFDLPNGFLDLTNTVYTQHLAITAKSIYFVARTARFLRCKPRWFPVCGSILLGVSGFFGLFLQLIHRHQRRNVVLGAPPGTIAAAVALTARSGFGHLLAPYDNLATIKKKLGGLRFRMDKRTGMILTDGYDTIGHSASFREQDERLSLLGHECHREQMPSSSQFGHGAALEAARPHPAWKEHQKTSYDR</sequence>
<gene>
    <name evidence="3" type="ORF">B0H17DRAFT_1206412</name>
</gene>
<protein>
    <recommendedName>
        <fullName evidence="5">Transmembrane protein</fullName>
    </recommendedName>
</protein>
<dbReference type="InterPro" id="IPR021840">
    <property type="entry name" value="DUF3433"/>
</dbReference>
<dbReference type="PANTHER" id="PTHR37544">
    <property type="entry name" value="SPRAY-RELATED"/>
    <property type="match status" value="1"/>
</dbReference>
<evidence type="ECO:0000313" key="4">
    <source>
        <dbReference type="Proteomes" id="UP001221757"/>
    </source>
</evidence>
<feature type="region of interest" description="Disordered" evidence="1">
    <location>
        <begin position="628"/>
        <end position="660"/>
    </location>
</feature>
<evidence type="ECO:0000256" key="2">
    <source>
        <dbReference type="SAM" id="Phobius"/>
    </source>
</evidence>
<organism evidence="3 4">
    <name type="scientific">Mycena rosella</name>
    <name type="common">Pink bonnet</name>
    <name type="synonym">Agaricus rosellus</name>
    <dbReference type="NCBI Taxonomy" id="1033263"/>
    <lineage>
        <taxon>Eukaryota</taxon>
        <taxon>Fungi</taxon>
        <taxon>Dikarya</taxon>
        <taxon>Basidiomycota</taxon>
        <taxon>Agaricomycotina</taxon>
        <taxon>Agaricomycetes</taxon>
        <taxon>Agaricomycetidae</taxon>
        <taxon>Agaricales</taxon>
        <taxon>Marasmiineae</taxon>
        <taxon>Mycenaceae</taxon>
        <taxon>Mycena</taxon>
    </lineage>
</organism>